<dbReference type="EMBL" id="GEDC01014980">
    <property type="protein sequence ID" value="JAS22318.1"/>
    <property type="molecule type" value="Transcribed_RNA"/>
</dbReference>
<feature type="compositionally biased region" description="Polar residues" evidence="1">
    <location>
        <begin position="95"/>
        <end position="105"/>
    </location>
</feature>
<evidence type="ECO:0000256" key="1">
    <source>
        <dbReference type="SAM" id="MobiDB-lite"/>
    </source>
</evidence>
<reference evidence="2" key="1">
    <citation type="submission" date="2015-12" db="EMBL/GenBank/DDBJ databases">
        <title>De novo transcriptome assembly of four potential Pierce s Disease insect vectors from Arizona vineyards.</title>
        <authorList>
            <person name="Tassone E.E."/>
        </authorList>
    </citation>
    <scope>NUCLEOTIDE SEQUENCE</scope>
</reference>
<sequence>TSQTTVTASSSVHCSSGVGRDRVGHSHSQSNLSDIPYRGDLPCQSKASSSIWSSLDPPGGGSSDEGAEKRDDVCPWDTADTPIGIEKKRFHPGSSLVTDDNTTCPWDSLGRPSSRKNSTQFDSGSSSSDISLAVVTEVTERLKKTCTLQDRFNSRRASACAITRLPEASTRPSVSSVEDLQISTPQRSFDSSTTCEAVS</sequence>
<feature type="region of interest" description="Disordered" evidence="1">
    <location>
        <begin position="166"/>
        <end position="199"/>
    </location>
</feature>
<organism evidence="2">
    <name type="scientific">Clastoptera arizonana</name>
    <name type="common">Arizona spittle bug</name>
    <dbReference type="NCBI Taxonomy" id="38151"/>
    <lineage>
        <taxon>Eukaryota</taxon>
        <taxon>Metazoa</taxon>
        <taxon>Ecdysozoa</taxon>
        <taxon>Arthropoda</taxon>
        <taxon>Hexapoda</taxon>
        <taxon>Insecta</taxon>
        <taxon>Pterygota</taxon>
        <taxon>Neoptera</taxon>
        <taxon>Paraneoptera</taxon>
        <taxon>Hemiptera</taxon>
        <taxon>Auchenorrhyncha</taxon>
        <taxon>Cercopoidea</taxon>
        <taxon>Clastopteridae</taxon>
        <taxon>Clastoptera</taxon>
    </lineage>
</organism>
<feature type="compositionally biased region" description="Polar residues" evidence="1">
    <location>
        <begin position="170"/>
        <end position="199"/>
    </location>
</feature>
<accession>A0A1B6D9E6</accession>
<feature type="non-terminal residue" evidence="2">
    <location>
        <position position="199"/>
    </location>
</feature>
<proteinExistence type="predicted"/>
<evidence type="ECO:0000313" key="2">
    <source>
        <dbReference type="EMBL" id="JAS22318.1"/>
    </source>
</evidence>
<protein>
    <submittedName>
        <fullName evidence="2">Uncharacterized protein</fullName>
    </submittedName>
</protein>
<feature type="region of interest" description="Disordered" evidence="1">
    <location>
        <begin position="1"/>
        <end position="129"/>
    </location>
</feature>
<name>A0A1B6D9E6_9HEMI</name>
<feature type="compositionally biased region" description="Low complexity" evidence="1">
    <location>
        <begin position="1"/>
        <end position="12"/>
    </location>
</feature>
<feature type="non-terminal residue" evidence="2">
    <location>
        <position position="1"/>
    </location>
</feature>
<dbReference type="AlphaFoldDB" id="A0A1B6D9E6"/>
<gene>
    <name evidence="2" type="ORF">g.38036</name>
</gene>